<evidence type="ECO:0000313" key="3">
    <source>
        <dbReference type="Proteomes" id="UP001155182"/>
    </source>
</evidence>
<dbReference type="SUPFAM" id="SSF109604">
    <property type="entry name" value="HD-domain/PDEase-like"/>
    <property type="match status" value="1"/>
</dbReference>
<dbReference type="Gene3D" id="1.10.3210.10">
    <property type="entry name" value="Hypothetical protein af1432"/>
    <property type="match status" value="1"/>
</dbReference>
<dbReference type="Pfam" id="PF01966">
    <property type="entry name" value="HD"/>
    <property type="match status" value="1"/>
</dbReference>
<dbReference type="EMBL" id="JAMWYS010000046">
    <property type="protein sequence ID" value="MCO4293895.1"/>
    <property type="molecule type" value="Genomic_DNA"/>
</dbReference>
<accession>A0A9X2F450</accession>
<evidence type="ECO:0000313" key="2">
    <source>
        <dbReference type="EMBL" id="MCO4293895.1"/>
    </source>
</evidence>
<gene>
    <name evidence="2" type="ORF">NF867_13605</name>
</gene>
<dbReference type="RefSeq" id="WP_252588581.1">
    <property type="nucleotide sequence ID" value="NZ_JAMWYS010000046.1"/>
</dbReference>
<name>A0A9X2F450_9SPHI</name>
<evidence type="ECO:0000259" key="1">
    <source>
        <dbReference type="Pfam" id="PF01966"/>
    </source>
</evidence>
<dbReference type="AlphaFoldDB" id="A0A9X2F450"/>
<reference evidence="2" key="1">
    <citation type="submission" date="2022-06" db="EMBL/GenBank/DDBJ databases">
        <title>Solitalea sp. MAHUQ-68 isolated from rhizospheric soil.</title>
        <authorList>
            <person name="Huq M.A."/>
        </authorList>
    </citation>
    <scope>NUCLEOTIDE SEQUENCE</scope>
    <source>
        <strain evidence="2">MAHUQ-68</strain>
    </source>
</reference>
<feature type="domain" description="HD" evidence="1">
    <location>
        <begin position="27"/>
        <end position="123"/>
    </location>
</feature>
<organism evidence="2 3">
    <name type="scientific">Solitalea agri</name>
    <dbReference type="NCBI Taxonomy" id="2953739"/>
    <lineage>
        <taxon>Bacteria</taxon>
        <taxon>Pseudomonadati</taxon>
        <taxon>Bacteroidota</taxon>
        <taxon>Sphingobacteriia</taxon>
        <taxon>Sphingobacteriales</taxon>
        <taxon>Sphingobacteriaceae</taxon>
        <taxon>Solitalea</taxon>
    </lineage>
</organism>
<comment type="caution">
    <text evidence="2">The sequence shown here is derived from an EMBL/GenBank/DDBJ whole genome shotgun (WGS) entry which is preliminary data.</text>
</comment>
<proteinExistence type="predicted"/>
<dbReference type="Proteomes" id="UP001155182">
    <property type="component" value="Unassembled WGS sequence"/>
</dbReference>
<keyword evidence="3" id="KW-1185">Reference proteome</keyword>
<dbReference type="InterPro" id="IPR006674">
    <property type="entry name" value="HD_domain"/>
</dbReference>
<sequence length="175" mass="20382">MLAHTIIEEVLEENKLSLSADFNLYRNHVYRVFNLCLKLDNNSDNIDKYAVAAVFHDLGIWTNRTFDYLQPSVVAANEYLQGINKVDWQEEITLMIEMHHKISSYNGPFKKTVETFRQADWIDVTQGLMHFNLNRAAVSEIRAVFPNLGFHAFLLKQSSLNFLKYPLNPLPMFKK</sequence>
<protein>
    <submittedName>
        <fullName evidence="2">HD domain-containing protein</fullName>
    </submittedName>
</protein>